<dbReference type="HOGENOM" id="CLU_246358_0_0_1"/>
<feature type="region of interest" description="Disordered" evidence="6">
    <location>
        <begin position="1168"/>
        <end position="1237"/>
    </location>
</feature>
<feature type="compositionally biased region" description="Acidic residues" evidence="6">
    <location>
        <begin position="825"/>
        <end position="837"/>
    </location>
</feature>
<feature type="compositionally biased region" description="Low complexity" evidence="6">
    <location>
        <begin position="670"/>
        <end position="688"/>
    </location>
</feature>
<dbReference type="InterPro" id="IPR045863">
    <property type="entry name" value="CorA_TM1_TM2"/>
</dbReference>
<dbReference type="GO" id="GO:0010961">
    <property type="term" value="P:intracellular magnesium ion homeostasis"/>
    <property type="evidence" value="ECO:0007669"/>
    <property type="project" value="TreeGrafter"/>
</dbReference>
<dbReference type="GO" id="GO:0015095">
    <property type="term" value="F:magnesium ion transmembrane transporter activity"/>
    <property type="evidence" value="ECO:0007669"/>
    <property type="project" value="InterPro"/>
</dbReference>
<dbReference type="InterPro" id="IPR044089">
    <property type="entry name" value="Alr1-like"/>
</dbReference>
<comment type="caution">
    <text evidence="9">The sequence shown here is derived from an EMBL/GenBank/DDBJ whole genome shotgun (WGS) entry which is preliminary data.</text>
</comment>
<dbReference type="EMBL" id="BABT02000150">
    <property type="protein sequence ID" value="GAA98017.1"/>
    <property type="molecule type" value="Genomic_DNA"/>
</dbReference>
<dbReference type="SUPFAM" id="SSF52047">
    <property type="entry name" value="RNI-like"/>
    <property type="match status" value="1"/>
</dbReference>
<dbReference type="Gene3D" id="3.30.460.20">
    <property type="entry name" value="CorA soluble domain-like"/>
    <property type="match status" value="1"/>
</dbReference>
<evidence type="ECO:0000256" key="5">
    <source>
        <dbReference type="ARBA" id="ARBA00023136"/>
    </source>
</evidence>
<feature type="region of interest" description="Disordered" evidence="6">
    <location>
        <begin position="1"/>
        <end position="155"/>
    </location>
</feature>
<reference evidence="9 10" key="2">
    <citation type="journal article" date="2012" name="Open Biol.">
        <title>Characteristics of nucleosomes and linker DNA regions on the genome of the basidiomycete Mixia osmundae revealed by mono- and dinucleosome mapping.</title>
        <authorList>
            <person name="Nishida H."/>
            <person name="Kondo S."/>
            <person name="Matsumoto T."/>
            <person name="Suzuki Y."/>
            <person name="Yoshikawa H."/>
            <person name="Taylor T.D."/>
            <person name="Sugiyama J."/>
        </authorList>
    </citation>
    <scope>NUCLEOTIDE SEQUENCE [LARGE SCALE GENOMIC DNA]</scope>
    <source>
        <strain evidence="10">CBS 9802 / IAM 14324 / JCM 22182 / KY 12970</strain>
    </source>
</reference>
<keyword evidence="10" id="KW-1185">Reference proteome</keyword>
<dbReference type="SUPFAM" id="SSF143865">
    <property type="entry name" value="CorA soluble domain-like"/>
    <property type="match status" value="1"/>
</dbReference>
<dbReference type="Gene3D" id="1.20.58.340">
    <property type="entry name" value="Magnesium transport protein CorA, transmembrane region"/>
    <property type="match status" value="2"/>
</dbReference>
<dbReference type="GO" id="GO:0016020">
    <property type="term" value="C:membrane"/>
    <property type="evidence" value="ECO:0007669"/>
    <property type="project" value="UniProtKB-SubCell"/>
</dbReference>
<feature type="compositionally biased region" description="Low complexity" evidence="6">
    <location>
        <begin position="94"/>
        <end position="124"/>
    </location>
</feature>
<feature type="region of interest" description="Disordered" evidence="6">
    <location>
        <begin position="1009"/>
        <end position="1123"/>
    </location>
</feature>
<feature type="compositionally biased region" description="Basic residues" evidence="6">
    <location>
        <begin position="867"/>
        <end position="878"/>
    </location>
</feature>
<dbReference type="CDD" id="cd12829">
    <property type="entry name" value="Alr1p-like"/>
    <property type="match status" value="1"/>
</dbReference>
<evidence type="ECO:0000256" key="4">
    <source>
        <dbReference type="ARBA" id="ARBA00022989"/>
    </source>
</evidence>
<dbReference type="InParanoid" id="G7E5A7"/>
<feature type="compositionally biased region" description="Basic and acidic residues" evidence="6">
    <location>
        <begin position="69"/>
        <end position="78"/>
    </location>
</feature>
<dbReference type="InterPro" id="IPR002523">
    <property type="entry name" value="MgTranspt_CorA/ZnTranspt_ZntB"/>
</dbReference>
<name>G7E5A7_MIXOS</name>
<evidence type="ECO:0000256" key="6">
    <source>
        <dbReference type="SAM" id="MobiDB-lite"/>
    </source>
</evidence>
<comment type="subcellular location">
    <subcellularLocation>
        <location evidence="1">Membrane</location>
        <topology evidence="1">Multi-pass membrane protein</topology>
    </subcellularLocation>
</comment>
<evidence type="ECO:0000256" key="1">
    <source>
        <dbReference type="ARBA" id="ARBA00004141"/>
    </source>
</evidence>
<evidence type="ECO:0000313" key="9">
    <source>
        <dbReference type="EMBL" id="GAA98017.1"/>
    </source>
</evidence>
<dbReference type="STRING" id="764103.G7E5A7"/>
<feature type="compositionally biased region" description="Acidic residues" evidence="6">
    <location>
        <begin position="79"/>
        <end position="93"/>
    </location>
</feature>
<dbReference type="InterPro" id="IPR045861">
    <property type="entry name" value="CorA_cytoplasmic_dom"/>
</dbReference>
<keyword evidence="5 7" id="KW-0472">Membrane</keyword>
<gene>
    <name evidence="9" type="primary">Mo04697</name>
    <name evidence="9" type="ORF">E5Q_04697</name>
</gene>
<dbReference type="SUPFAM" id="SSF144083">
    <property type="entry name" value="Magnesium transport protein CorA, transmembrane region"/>
    <property type="match status" value="1"/>
</dbReference>
<feature type="compositionally biased region" description="Basic and acidic residues" evidence="6">
    <location>
        <begin position="141"/>
        <end position="155"/>
    </location>
</feature>
<feature type="compositionally biased region" description="Basic and acidic residues" evidence="6">
    <location>
        <begin position="905"/>
        <end position="933"/>
    </location>
</feature>
<accession>G7E5A7</accession>
<dbReference type="InterPro" id="IPR056451">
    <property type="entry name" value="Znf_Tbcl_Rhp7"/>
</dbReference>
<dbReference type="eggNOG" id="KOG1947">
    <property type="taxonomic scope" value="Eukaryota"/>
</dbReference>
<feature type="compositionally biased region" description="Low complexity" evidence="6">
    <location>
        <begin position="793"/>
        <end position="805"/>
    </location>
</feature>
<proteinExistence type="inferred from homology"/>
<dbReference type="FunFam" id="3.30.460.20:FF:000006">
    <property type="entry name" value="Chromosome 1, whole genome shotgun sequence"/>
    <property type="match status" value="1"/>
</dbReference>
<feature type="domain" description="DNA repair protein rhp7 treble clef" evidence="8">
    <location>
        <begin position="157"/>
        <end position="193"/>
    </location>
</feature>
<dbReference type="PANTHER" id="PTHR21535">
    <property type="entry name" value="MAGNESIUM AND COBALT TRANSPORT PROTEIN/MITOCHONDRIAL IMPORT INNER MEMBRANE TRANSLOCASE SUBUNIT TIM8"/>
    <property type="match status" value="1"/>
</dbReference>
<reference evidence="9 10" key="1">
    <citation type="journal article" date="2011" name="J. Gen. Appl. Microbiol.">
        <title>Draft genome sequencing of the enigmatic basidiomycete Mixia osmundae.</title>
        <authorList>
            <person name="Nishida H."/>
            <person name="Nagatsuka Y."/>
            <person name="Sugiyama J."/>
        </authorList>
    </citation>
    <scope>NUCLEOTIDE SEQUENCE [LARGE SCALE GENOMIC DNA]</scope>
    <source>
        <strain evidence="10">CBS 9802 / IAM 14324 / JCM 22182 / KY 12970</strain>
    </source>
</reference>
<dbReference type="InterPro" id="IPR032675">
    <property type="entry name" value="LRR_dom_sf"/>
</dbReference>
<comment type="similarity">
    <text evidence="2">Belongs to the CorA metal ion transporter (MIT) (TC 1.A.35) family.</text>
</comment>
<dbReference type="FunFam" id="1.20.58.340:FF:000006">
    <property type="entry name" value="CorA family metal ion transporter"/>
    <property type="match status" value="1"/>
</dbReference>
<evidence type="ECO:0000313" key="10">
    <source>
        <dbReference type="Proteomes" id="UP000009131"/>
    </source>
</evidence>
<evidence type="ECO:0000259" key="8">
    <source>
        <dbReference type="Pfam" id="PF23550"/>
    </source>
</evidence>
<feature type="region of interest" description="Disordered" evidence="6">
    <location>
        <begin position="198"/>
        <end position="218"/>
    </location>
</feature>
<keyword evidence="3 7" id="KW-0812">Transmembrane</keyword>
<sequence>MARGRRRDREREEELAEDGSGTATPIEAAPEPEQAQQRGRRGRRGGGVTGPTSALTSFLREQGITARGSRFDRARPAEEETSSELQEINEELAELTAEATSGPSTSAASPIASGSGTRTPASSAKKSKKPRIIDSDDSDEPEKTPAKKGRYDDRKTGSFAHCSDCHKRFTITDRTFIKTNNEMLCPPCQSEWMDLERETSVAPAPKPKRRATKQKQLNSEIEDGRAKITIKSLQISCIELIGTHIQNVEALGDIGTANLDKIAKIVCKNRALSPDTLKLFLDIQTTDLRLYDCTRLDQDGLQSIPVFSPRIQRMTLVMCGLVDDDVLEQWLSRFEHLTYLELYGPYLVTDAKWQSFFRSRGQDKAAKLSGFLIKQSARIDRGAVEALVDQNAAITHLQLAEIGRLRSDWLDLLTPLTSLVHLDLSHGGVDGDTITDEAVVKLLASVGANLETLILDANSALTEETLTKGIKPHCKKLTHLSLEQLAVSSEGLQDLFTDWQSQSLRRVNLHRCTDMEDEALDALVAHSGSTIEYLDLNSVDNLRELALMRLAKSCPKMIELDLSFVRDVDDFIVKAVLDNMPALTTFFVWGNNRVSDLCPTRSGVKVVGQESQHDCREGQTRSSANAGRLDWASRSACMTVTGSPAGVGQPHDPEFVRSRSTTARAEYSTSPPARRAGGGAESPSASSERPAEDDEAAAQAERDSHFFTGPSSPPLVAHSPLDRTHLRHGSLHNQVTPDRLVDRLPGTAQSHSATAAATAGGTTRFYRHHHRTLSDASLDSQPAYIDHRAQPYSLSSSGGRRAASGLRDEVRRRSNVRRSPMSAGELEDGDESLDDLELPTSSVPFETDETMHGQPRASTLSASRPSVARHRSSGRVRTMRAADLDEQVIDDQADPHAYIRRQQSHRSDRSSRSRRRDNEFDDGSRRPSDAEKVQEDVCFPLLGPDQDTHIPLDPRHEHRLRYDHHYSGVPGVLAHFPFAFDFSALEEFAGKEREFEGLPMGISPARANGGAQAVSFSDSGMPKRERLDSNGNPMPDAAITGSPRLHRNPRNRRLSESQPVRNRYQRKLAQFEGDAEDDAREGKATIFSSTKTPLLTDDKRSNSGFGATGISQRTRSGTTNSDEKARPYRFSFYSNALPSTIHARSLAEIPAEGQTFAELFTGRVYDDEQEGSNRTGAPGEATPSAHPSMPGTGTHSPNEAASQRTSVNMGHQSNQGGPASSRNHLQGSKPKSNVMRTDDDAEANTWWLDVLCPTDQEMRVLSKVFGIHPLTTEDIQMEEAREKIELFRNYYLVCFRSFDQDPYSPTYLEPLNMYIIVFREGTLSFHFRGAPHPQNVRRRIKQLKDYINVTSDWISYALIDDITDAFAPLIQNIEYEVDSIDELVLILKDAGQGDMLRRIGTCRKKVMGLLRLLGSKADVVKGLAKRCNENWSVAPKSDIGLYLSDIQDHILTMNSNLAHYEKILSRAHANHLAQMSIEMTIVNNDTNNLLGKLSALGAVLLPMSLVTGIWGMNVHVPGQDVENLNWFAGIISCLVFFGLIGGYFTNKAFNQ</sequence>
<dbReference type="RefSeq" id="XP_014569429.1">
    <property type="nucleotide sequence ID" value="XM_014713943.1"/>
</dbReference>
<keyword evidence="4 7" id="KW-1133">Transmembrane helix</keyword>
<dbReference type="Proteomes" id="UP000009131">
    <property type="component" value="Unassembled WGS sequence"/>
</dbReference>
<dbReference type="Pfam" id="PF01544">
    <property type="entry name" value="CorA"/>
    <property type="match status" value="1"/>
</dbReference>
<evidence type="ECO:0000256" key="7">
    <source>
        <dbReference type="SAM" id="Phobius"/>
    </source>
</evidence>
<feature type="compositionally biased region" description="Polar residues" evidence="6">
    <location>
        <begin position="658"/>
        <end position="669"/>
    </location>
</feature>
<feature type="transmembrane region" description="Helical" evidence="7">
    <location>
        <begin position="1493"/>
        <end position="1512"/>
    </location>
</feature>
<feature type="transmembrane region" description="Helical" evidence="7">
    <location>
        <begin position="1524"/>
        <end position="1545"/>
    </location>
</feature>
<feature type="compositionally biased region" description="Polar residues" evidence="6">
    <location>
        <begin position="1102"/>
        <end position="1120"/>
    </location>
</feature>
<organism evidence="9 10">
    <name type="scientific">Mixia osmundae (strain CBS 9802 / IAM 14324 / JCM 22182 / KY 12970)</name>
    <dbReference type="NCBI Taxonomy" id="764103"/>
    <lineage>
        <taxon>Eukaryota</taxon>
        <taxon>Fungi</taxon>
        <taxon>Dikarya</taxon>
        <taxon>Basidiomycota</taxon>
        <taxon>Pucciniomycotina</taxon>
        <taxon>Mixiomycetes</taxon>
        <taxon>Mixiales</taxon>
        <taxon>Mixiaceae</taxon>
        <taxon>Mixia</taxon>
    </lineage>
</organism>
<protein>
    <recommendedName>
        <fullName evidence="8">DNA repair protein rhp7 treble clef domain-containing protein</fullName>
    </recommendedName>
</protein>
<dbReference type="Pfam" id="PF23550">
    <property type="entry name" value="zf_Tbcl_Rhp7"/>
    <property type="match status" value="1"/>
</dbReference>
<feature type="region of interest" description="Disordered" evidence="6">
    <location>
        <begin position="789"/>
        <end position="933"/>
    </location>
</feature>
<evidence type="ECO:0000256" key="2">
    <source>
        <dbReference type="ARBA" id="ARBA00009765"/>
    </source>
</evidence>
<feature type="compositionally biased region" description="Polar residues" evidence="6">
    <location>
        <begin position="1191"/>
        <end position="1235"/>
    </location>
</feature>
<feature type="region of interest" description="Disordered" evidence="6">
    <location>
        <begin position="642"/>
        <end position="717"/>
    </location>
</feature>
<dbReference type="OrthoDB" id="29879at2759"/>
<dbReference type="PANTHER" id="PTHR21535:SF51">
    <property type="entry name" value="MANGANESE RESISTANCE PROTEIN MNR2"/>
    <property type="match status" value="1"/>
</dbReference>
<dbReference type="Gene3D" id="3.80.10.10">
    <property type="entry name" value="Ribonuclease Inhibitor"/>
    <property type="match status" value="1"/>
</dbReference>
<evidence type="ECO:0000256" key="3">
    <source>
        <dbReference type="ARBA" id="ARBA00022692"/>
    </source>
</evidence>